<dbReference type="InterPro" id="IPR036909">
    <property type="entry name" value="Cyt_c-like_dom_sf"/>
</dbReference>
<evidence type="ECO:0000256" key="19">
    <source>
        <dbReference type="SAM" id="Phobius"/>
    </source>
</evidence>
<evidence type="ECO:0000256" key="6">
    <source>
        <dbReference type="ARBA" id="ARBA00022660"/>
    </source>
</evidence>
<comment type="similarity">
    <text evidence="2">Belongs to the cytochrome c oxidase subunit 2 family.</text>
</comment>
<evidence type="ECO:0000313" key="23">
    <source>
        <dbReference type="Proteomes" id="UP000019666"/>
    </source>
</evidence>
<dbReference type="PROSITE" id="PS00078">
    <property type="entry name" value="COX2"/>
    <property type="match status" value="1"/>
</dbReference>
<evidence type="ECO:0000256" key="14">
    <source>
        <dbReference type="ARBA" id="ARBA00023136"/>
    </source>
</evidence>
<evidence type="ECO:0000256" key="7">
    <source>
        <dbReference type="ARBA" id="ARBA00022692"/>
    </source>
</evidence>
<dbReference type="SUPFAM" id="SSF49503">
    <property type="entry name" value="Cupredoxins"/>
    <property type="match status" value="1"/>
</dbReference>
<sequence>MTGIAFGPGDASTLAPQVNALFYALLAFSLALGTFLTLLVVVYSVKYRKGSDVPREGGRLRPMPVEIGWTSATLLTAFAIFAWSAHVYMDHVNPPPGAIVISGLAKQWMWKFRHPGGQREIDELHVPLGRPVVLELGSQDVIHSFFVPAFRVKQDVVPGRGNRLWFTASKVGRYHLFCAEYCGTEHSEMIGSIEVMEPEDYASWLAAQGEGETLAEGGERLFHSFGCSGCHGQSAQVRAPDLAGIWNRPVALASGETVIADAAYVRDSVLMPDRQVAAGYRPIMPSFAGLIDEEELQMIQAYVESLGGQP</sequence>
<evidence type="ECO:0000256" key="9">
    <source>
        <dbReference type="ARBA" id="ARBA00022967"/>
    </source>
</evidence>
<dbReference type="InterPro" id="IPR036257">
    <property type="entry name" value="Cyt_c_oxidase_su2_TM_sf"/>
</dbReference>
<evidence type="ECO:0000313" key="22">
    <source>
        <dbReference type="EMBL" id="EYD73934.1"/>
    </source>
</evidence>
<keyword evidence="10" id="KW-0249">Electron transport</keyword>
<evidence type="ECO:0000259" key="21">
    <source>
        <dbReference type="PROSITE" id="PS51007"/>
    </source>
</evidence>
<dbReference type="GO" id="GO:0020037">
    <property type="term" value="F:heme binding"/>
    <property type="evidence" value="ECO:0007669"/>
    <property type="project" value="InterPro"/>
</dbReference>
<proteinExistence type="inferred from homology"/>
<keyword evidence="12 18" id="KW-0408">Iron</keyword>
<evidence type="ECO:0000256" key="17">
    <source>
        <dbReference type="ARBA" id="ARBA00047816"/>
    </source>
</evidence>
<organism evidence="22 23">
    <name type="scientific">Rubellimicrobium mesophilum DSM 19309</name>
    <dbReference type="NCBI Taxonomy" id="442562"/>
    <lineage>
        <taxon>Bacteria</taxon>
        <taxon>Pseudomonadati</taxon>
        <taxon>Pseudomonadota</taxon>
        <taxon>Alphaproteobacteria</taxon>
        <taxon>Rhodobacterales</taxon>
        <taxon>Roseobacteraceae</taxon>
        <taxon>Rubellimicrobium</taxon>
    </lineage>
</organism>
<keyword evidence="13" id="KW-0186">Copper</keyword>
<dbReference type="Proteomes" id="UP000019666">
    <property type="component" value="Unassembled WGS sequence"/>
</dbReference>
<dbReference type="PANTHER" id="PTHR22888:SF9">
    <property type="entry name" value="CYTOCHROME C OXIDASE SUBUNIT 2"/>
    <property type="match status" value="1"/>
</dbReference>
<dbReference type="RefSeq" id="WP_037278436.1">
    <property type="nucleotide sequence ID" value="NZ_KK088555.1"/>
</dbReference>
<dbReference type="InterPro" id="IPR002429">
    <property type="entry name" value="CcO_II-like_C"/>
</dbReference>
<protein>
    <recommendedName>
        <fullName evidence="3">cytochrome-c oxidase</fullName>
        <ecNumber evidence="3">7.1.1.9</ecNumber>
    </recommendedName>
    <alternativeName>
        <fullName evidence="16">Cytochrome aa3 subunit 2</fullName>
    </alternativeName>
</protein>
<dbReference type="GO" id="GO:0016491">
    <property type="term" value="F:oxidoreductase activity"/>
    <property type="evidence" value="ECO:0007669"/>
    <property type="project" value="UniProtKB-KW"/>
</dbReference>
<dbReference type="GO" id="GO:0005507">
    <property type="term" value="F:copper ion binding"/>
    <property type="evidence" value="ECO:0007669"/>
    <property type="project" value="InterPro"/>
</dbReference>
<keyword evidence="22" id="KW-0560">Oxidoreductase</keyword>
<evidence type="ECO:0000256" key="2">
    <source>
        <dbReference type="ARBA" id="ARBA00007866"/>
    </source>
</evidence>
<dbReference type="STRING" id="442562.Rumeso_04531"/>
<dbReference type="SUPFAM" id="SSF46626">
    <property type="entry name" value="Cytochrome c"/>
    <property type="match status" value="1"/>
</dbReference>
<dbReference type="PROSITE" id="PS50857">
    <property type="entry name" value="COX2_CUA"/>
    <property type="match status" value="1"/>
</dbReference>
<dbReference type="InterPro" id="IPR001505">
    <property type="entry name" value="Copper_CuA"/>
</dbReference>
<evidence type="ECO:0000256" key="10">
    <source>
        <dbReference type="ARBA" id="ARBA00022982"/>
    </source>
</evidence>
<reference evidence="22 23" key="1">
    <citation type="submission" date="2013-02" db="EMBL/GenBank/DDBJ databases">
        <authorList>
            <person name="Fiebig A."/>
            <person name="Goeker M."/>
            <person name="Klenk H.-P.P."/>
        </authorList>
    </citation>
    <scope>NUCLEOTIDE SEQUENCE [LARGE SCALE GENOMIC DNA]</scope>
    <source>
        <strain evidence="22 23">DSM 19309</strain>
    </source>
</reference>
<dbReference type="GO" id="GO:0042773">
    <property type="term" value="P:ATP synthesis coupled electron transport"/>
    <property type="evidence" value="ECO:0007669"/>
    <property type="project" value="TreeGrafter"/>
</dbReference>
<keyword evidence="7 19" id="KW-0812">Transmembrane</keyword>
<evidence type="ECO:0000256" key="8">
    <source>
        <dbReference type="ARBA" id="ARBA00022723"/>
    </source>
</evidence>
<dbReference type="Gene3D" id="1.10.287.90">
    <property type="match status" value="1"/>
</dbReference>
<feature type="transmembrane region" description="Helical" evidence="19">
    <location>
        <begin position="20"/>
        <end position="45"/>
    </location>
</feature>
<comment type="subcellular location">
    <subcellularLocation>
        <location evidence="1">Membrane</location>
        <topology evidence="1">Multi-pass membrane protein</topology>
    </subcellularLocation>
</comment>
<dbReference type="GO" id="GO:0004129">
    <property type="term" value="F:cytochrome-c oxidase activity"/>
    <property type="evidence" value="ECO:0007669"/>
    <property type="project" value="UniProtKB-EC"/>
</dbReference>
<dbReference type="PANTHER" id="PTHR22888">
    <property type="entry name" value="CYTOCHROME C OXIDASE, SUBUNIT II"/>
    <property type="match status" value="1"/>
</dbReference>
<keyword evidence="6" id="KW-0679">Respiratory chain</keyword>
<keyword evidence="14 19" id="KW-0472">Membrane</keyword>
<dbReference type="PATRIC" id="fig|442562.3.peg.4460"/>
<evidence type="ECO:0000259" key="20">
    <source>
        <dbReference type="PROSITE" id="PS50857"/>
    </source>
</evidence>
<dbReference type="HOGENOM" id="CLU_036876_1_0_5"/>
<keyword evidence="11 19" id="KW-1133">Transmembrane helix</keyword>
<keyword evidence="8 18" id="KW-0479">Metal-binding</keyword>
<feature type="domain" description="Cytochrome oxidase subunit II copper A binding" evidence="20">
    <location>
        <begin position="96"/>
        <end position="207"/>
    </location>
</feature>
<comment type="catalytic activity">
    <reaction evidence="17">
        <text>4 Fe(II)-[cytochrome c] + O2 + 8 H(+)(in) = 4 Fe(III)-[cytochrome c] + 2 H2O + 4 H(+)(out)</text>
        <dbReference type="Rhea" id="RHEA:11436"/>
        <dbReference type="Rhea" id="RHEA-COMP:10350"/>
        <dbReference type="Rhea" id="RHEA-COMP:14399"/>
        <dbReference type="ChEBI" id="CHEBI:15377"/>
        <dbReference type="ChEBI" id="CHEBI:15378"/>
        <dbReference type="ChEBI" id="CHEBI:15379"/>
        <dbReference type="ChEBI" id="CHEBI:29033"/>
        <dbReference type="ChEBI" id="CHEBI:29034"/>
        <dbReference type="EC" id="7.1.1.9"/>
    </reaction>
</comment>
<dbReference type="Pfam" id="PF00116">
    <property type="entry name" value="COX2"/>
    <property type="match status" value="1"/>
</dbReference>
<evidence type="ECO:0000256" key="15">
    <source>
        <dbReference type="ARBA" id="ARBA00024688"/>
    </source>
</evidence>
<dbReference type="EC" id="7.1.1.9" evidence="3"/>
<dbReference type="InterPro" id="IPR009056">
    <property type="entry name" value="Cyt_c-like_dom"/>
</dbReference>
<dbReference type="InterPro" id="IPR014222">
    <property type="entry name" value="Cyt_c_oxidase_su2"/>
</dbReference>
<name>A0A017HJH4_9RHOB</name>
<dbReference type="CDD" id="cd13915">
    <property type="entry name" value="CuRO_HCO_II_like_2"/>
    <property type="match status" value="1"/>
</dbReference>
<keyword evidence="4" id="KW-0813">Transport</keyword>
<evidence type="ECO:0000256" key="4">
    <source>
        <dbReference type="ARBA" id="ARBA00022448"/>
    </source>
</evidence>
<evidence type="ECO:0000256" key="12">
    <source>
        <dbReference type="ARBA" id="ARBA00023004"/>
    </source>
</evidence>
<evidence type="ECO:0000256" key="1">
    <source>
        <dbReference type="ARBA" id="ARBA00004141"/>
    </source>
</evidence>
<dbReference type="GO" id="GO:0016020">
    <property type="term" value="C:membrane"/>
    <property type="evidence" value="ECO:0007669"/>
    <property type="project" value="UniProtKB-SubCell"/>
</dbReference>
<dbReference type="InterPro" id="IPR045187">
    <property type="entry name" value="CcO_II"/>
</dbReference>
<feature type="domain" description="Cytochrome c" evidence="21">
    <location>
        <begin position="213"/>
        <end position="307"/>
    </location>
</feature>
<dbReference type="AlphaFoldDB" id="A0A017HJH4"/>
<dbReference type="Gene3D" id="2.60.40.420">
    <property type="entry name" value="Cupredoxins - blue copper proteins"/>
    <property type="match status" value="1"/>
</dbReference>
<keyword evidence="5 18" id="KW-0349">Heme</keyword>
<keyword evidence="9" id="KW-1278">Translocase</keyword>
<dbReference type="Gene3D" id="1.10.760.10">
    <property type="entry name" value="Cytochrome c-like domain"/>
    <property type="match status" value="1"/>
</dbReference>
<dbReference type="EMBL" id="AOSK01000127">
    <property type="protein sequence ID" value="EYD73934.1"/>
    <property type="molecule type" value="Genomic_DNA"/>
</dbReference>
<evidence type="ECO:0000256" key="11">
    <source>
        <dbReference type="ARBA" id="ARBA00022989"/>
    </source>
</evidence>
<keyword evidence="23" id="KW-1185">Reference proteome</keyword>
<feature type="transmembrane region" description="Helical" evidence="19">
    <location>
        <begin position="66"/>
        <end position="89"/>
    </location>
</feature>
<evidence type="ECO:0000256" key="5">
    <source>
        <dbReference type="ARBA" id="ARBA00022617"/>
    </source>
</evidence>
<dbReference type="PROSITE" id="PS51007">
    <property type="entry name" value="CYTC"/>
    <property type="match status" value="1"/>
</dbReference>
<dbReference type="InterPro" id="IPR008972">
    <property type="entry name" value="Cupredoxin"/>
</dbReference>
<evidence type="ECO:0000256" key="13">
    <source>
        <dbReference type="ARBA" id="ARBA00023008"/>
    </source>
</evidence>
<evidence type="ECO:0000256" key="3">
    <source>
        <dbReference type="ARBA" id="ARBA00012949"/>
    </source>
</evidence>
<dbReference type="OrthoDB" id="9781261at2"/>
<comment type="caution">
    <text evidence="22">The sequence shown here is derived from an EMBL/GenBank/DDBJ whole genome shotgun (WGS) entry which is preliminary data.</text>
</comment>
<dbReference type="Pfam" id="PF00034">
    <property type="entry name" value="Cytochrom_C"/>
    <property type="match status" value="1"/>
</dbReference>
<evidence type="ECO:0000256" key="16">
    <source>
        <dbReference type="ARBA" id="ARBA00031399"/>
    </source>
</evidence>
<gene>
    <name evidence="22" type="ORF">Rumeso_04531</name>
</gene>
<accession>A0A017HJH4</accession>
<comment type="function">
    <text evidence="15">Subunits I and II form the functional core of the enzyme complex. Electrons originating in cytochrome c are transferred via heme a and Cu(A) to the binuclear center formed by heme a3 and Cu(B).</text>
</comment>
<evidence type="ECO:0000256" key="18">
    <source>
        <dbReference type="PROSITE-ProRule" id="PRU00433"/>
    </source>
</evidence>
<dbReference type="NCBIfam" id="TIGR02866">
    <property type="entry name" value="CoxB"/>
    <property type="match status" value="1"/>
</dbReference>